<dbReference type="SUPFAM" id="SSF160467">
    <property type="entry name" value="PH0987 N-terminal domain-like"/>
    <property type="match status" value="1"/>
</dbReference>
<comment type="caution">
    <text evidence="6">The sequence shown here is derived from an EMBL/GenBank/DDBJ whole genome shotgun (WGS) entry which is preliminary data.</text>
</comment>
<keyword evidence="2" id="KW-0378">Hydrolase</keyword>
<dbReference type="SUPFAM" id="SSF50891">
    <property type="entry name" value="Cyclophilin-like"/>
    <property type="match status" value="1"/>
</dbReference>
<keyword evidence="1" id="KW-0547">Nucleotide-binding</keyword>
<accession>A0A2V4WIJ2</accession>
<dbReference type="Proteomes" id="UP000247790">
    <property type="component" value="Unassembled WGS sequence"/>
</dbReference>
<dbReference type="PANTHER" id="PTHR34698">
    <property type="entry name" value="5-OXOPROLINASE SUBUNIT B"/>
    <property type="match status" value="1"/>
</dbReference>
<dbReference type="AlphaFoldDB" id="A0A2V4WIJ2"/>
<evidence type="ECO:0000259" key="5">
    <source>
        <dbReference type="SMART" id="SM00796"/>
    </source>
</evidence>
<dbReference type="GO" id="GO:0016787">
    <property type="term" value="F:hydrolase activity"/>
    <property type="evidence" value="ECO:0007669"/>
    <property type="project" value="UniProtKB-KW"/>
</dbReference>
<dbReference type="NCBIfam" id="TIGR00370">
    <property type="entry name" value="5-oxoprolinase subunit PxpB"/>
    <property type="match status" value="1"/>
</dbReference>
<dbReference type="InterPro" id="IPR029000">
    <property type="entry name" value="Cyclophilin-like_dom_sf"/>
</dbReference>
<dbReference type="InterPro" id="IPR003833">
    <property type="entry name" value="CT_C_D"/>
</dbReference>
<dbReference type="Gene3D" id="2.40.100.10">
    <property type="entry name" value="Cyclophilin-like"/>
    <property type="match status" value="1"/>
</dbReference>
<evidence type="ECO:0000256" key="2">
    <source>
        <dbReference type="ARBA" id="ARBA00022801"/>
    </source>
</evidence>
<keyword evidence="3" id="KW-0067">ATP-binding</keyword>
<evidence type="ECO:0000256" key="3">
    <source>
        <dbReference type="ARBA" id="ARBA00022840"/>
    </source>
</evidence>
<feature type="domain" description="Carboxyltransferase" evidence="5">
    <location>
        <begin position="11"/>
        <end position="240"/>
    </location>
</feature>
<name>A0A2V4WIJ2_PAEBA</name>
<protein>
    <submittedName>
        <fullName evidence="6">Inhibitor of KinA</fullName>
    </submittedName>
</protein>
<gene>
    <name evidence="6" type="ORF">DFQ00_11495</name>
</gene>
<feature type="region of interest" description="Disordered" evidence="4">
    <location>
        <begin position="94"/>
        <end position="120"/>
    </location>
</feature>
<sequence>MSASIYPWTEDMLSPLGEQGIVIRCGDVVSEEVHHRVMSVCALLEKLENRSLTALVEWVPSYLSVTLFYDPLRSSYEKTCGLLLQLLRPSNQLHQQPQSSECSQLGKSEDLKPGEPGGALAPSRIVTIPVCYGGAFGPDLEHVAEENHLTMEEVITIHTSADYLVHMIGFAPGFPYLGGLPERIATPRRATPRLRVEAGTVGIGGSQTGIYPVISPGGWQCIGRTPVRLFRPEENPPSLLGAGDIVRFQSITMQEYMEQAQKGGE</sequence>
<evidence type="ECO:0000313" key="6">
    <source>
        <dbReference type="EMBL" id="PYE47354.1"/>
    </source>
</evidence>
<reference evidence="6 7" key="1">
    <citation type="submission" date="2018-06" db="EMBL/GenBank/DDBJ databases">
        <title>Genomic Encyclopedia of Type Strains, Phase III (KMG-III): the genomes of soil and plant-associated and newly described type strains.</title>
        <authorList>
            <person name="Whitman W."/>
        </authorList>
    </citation>
    <scope>NUCLEOTIDE SEQUENCE [LARGE SCALE GENOMIC DNA]</scope>
    <source>
        <strain evidence="6 7">CECT 7022</strain>
    </source>
</reference>
<evidence type="ECO:0000313" key="7">
    <source>
        <dbReference type="Proteomes" id="UP000247790"/>
    </source>
</evidence>
<dbReference type="PANTHER" id="PTHR34698:SF2">
    <property type="entry name" value="5-OXOPROLINASE SUBUNIT B"/>
    <property type="match status" value="1"/>
</dbReference>
<evidence type="ECO:0000256" key="4">
    <source>
        <dbReference type="SAM" id="MobiDB-lite"/>
    </source>
</evidence>
<proteinExistence type="predicted"/>
<dbReference type="GO" id="GO:0005524">
    <property type="term" value="F:ATP binding"/>
    <property type="evidence" value="ECO:0007669"/>
    <property type="project" value="UniProtKB-KW"/>
</dbReference>
<dbReference type="Pfam" id="PF02682">
    <property type="entry name" value="CT_C_D"/>
    <property type="match status" value="1"/>
</dbReference>
<dbReference type="Gene3D" id="3.30.1360.40">
    <property type="match status" value="1"/>
</dbReference>
<dbReference type="EMBL" id="QJSW01000014">
    <property type="protein sequence ID" value="PYE47354.1"/>
    <property type="molecule type" value="Genomic_DNA"/>
</dbReference>
<dbReference type="SMART" id="SM00796">
    <property type="entry name" value="AHS1"/>
    <property type="match status" value="1"/>
</dbReference>
<evidence type="ECO:0000256" key="1">
    <source>
        <dbReference type="ARBA" id="ARBA00022741"/>
    </source>
</evidence>
<dbReference type="InterPro" id="IPR010016">
    <property type="entry name" value="PxpB"/>
</dbReference>
<organism evidence="6 7">
    <name type="scientific">Paenibacillus barcinonensis</name>
    <dbReference type="NCBI Taxonomy" id="198119"/>
    <lineage>
        <taxon>Bacteria</taxon>
        <taxon>Bacillati</taxon>
        <taxon>Bacillota</taxon>
        <taxon>Bacilli</taxon>
        <taxon>Bacillales</taxon>
        <taxon>Paenibacillaceae</taxon>
        <taxon>Paenibacillus</taxon>
    </lineage>
</organism>
<feature type="compositionally biased region" description="Polar residues" evidence="4">
    <location>
        <begin position="94"/>
        <end position="106"/>
    </location>
</feature>